<dbReference type="PANTHER" id="PTHR43768:SF24">
    <property type="entry name" value="TREHALOSE 6-PHOSPHATE PHOSPHATASE"/>
    <property type="match status" value="1"/>
</dbReference>
<comment type="caution">
    <text evidence="7">The sequence shown here is derived from an EMBL/GenBank/DDBJ whole genome shotgun (WGS) entry which is preliminary data.</text>
</comment>
<evidence type="ECO:0000256" key="1">
    <source>
        <dbReference type="ARBA" id="ARBA00000500"/>
    </source>
</evidence>
<dbReference type="FunFam" id="3.40.50.1000:FF:000073">
    <property type="entry name" value="Trehalose 6-phosphate phosphatase"/>
    <property type="match status" value="1"/>
</dbReference>
<dbReference type="Proteomes" id="UP001179952">
    <property type="component" value="Unassembled WGS sequence"/>
</dbReference>
<comment type="cofactor">
    <cofactor evidence="2 6">
        <name>a divalent metal cation</name>
        <dbReference type="ChEBI" id="CHEBI:60240"/>
    </cofactor>
</comment>
<evidence type="ECO:0000256" key="2">
    <source>
        <dbReference type="ARBA" id="ARBA00001968"/>
    </source>
</evidence>
<comment type="pathway">
    <text evidence="3 6">Glycan biosynthesis; trehalose biosynthesis.</text>
</comment>
<proteinExistence type="inferred from homology"/>
<keyword evidence="8" id="KW-1185">Reference proteome</keyword>
<dbReference type="NCBIfam" id="TIGR01484">
    <property type="entry name" value="HAD-SF-IIB"/>
    <property type="match status" value="1"/>
</dbReference>
<sequence length="333" mass="37457">MHTYCLKYEKRANIESMSNAKFDSEGGQLMLQNSWRFSRQFQDSKANAEAAYAAWIKKHPSALTSFERMMDGAKGKKVVVFLDYDGTLSPIVSDPDKAFICAQRLTKSRITSQLASSAVSSFVKLKNLYYVGSHGMDISIPSEAVKNSSMRRSETDQQGNEVIMFQPAAEFLPIMKKLLLVLREKIRTIKGSVIEDNKFCLSVHYRHVDEEDQDALWQLVEATVGGYSGLCITNGKMVYEIRPNINWNKGHALEYVLETLGFGSSSDVFPMYLGDDTTDEDAFKVLRKRGQGLPILVSSNPKETKASFSLRNPSEVQSFLLCLSKWKMSNSSM</sequence>
<keyword evidence="5 6" id="KW-0378">Hydrolase</keyword>
<comment type="function">
    <text evidence="6">Removes the phosphate from trehalose 6-phosphate to produce free trehalose.</text>
</comment>
<name>A0AAV9AXW3_ACOGR</name>
<dbReference type="InterPro" id="IPR023214">
    <property type="entry name" value="HAD_sf"/>
</dbReference>
<accession>A0AAV9AXW3</accession>
<evidence type="ECO:0000256" key="5">
    <source>
        <dbReference type="ARBA" id="ARBA00022801"/>
    </source>
</evidence>
<dbReference type="FunFam" id="3.30.70.1020:FF:000004">
    <property type="entry name" value="Trehalose 6-phosphate phosphatase"/>
    <property type="match status" value="1"/>
</dbReference>
<evidence type="ECO:0000313" key="7">
    <source>
        <dbReference type="EMBL" id="KAK1268777.1"/>
    </source>
</evidence>
<dbReference type="EMBL" id="JAUJYN010000006">
    <property type="protein sequence ID" value="KAK1268777.1"/>
    <property type="molecule type" value="Genomic_DNA"/>
</dbReference>
<protein>
    <recommendedName>
        <fullName evidence="6">Trehalose 6-phosphate phosphatase</fullName>
        <ecNumber evidence="6">3.1.3.12</ecNumber>
    </recommendedName>
</protein>
<gene>
    <name evidence="7" type="ORF">QJS04_geneDACA008169</name>
</gene>
<dbReference type="EC" id="3.1.3.12" evidence="6"/>
<dbReference type="GO" id="GO:0005992">
    <property type="term" value="P:trehalose biosynthetic process"/>
    <property type="evidence" value="ECO:0007669"/>
    <property type="project" value="InterPro"/>
</dbReference>
<comment type="similarity">
    <text evidence="4 6">Belongs to the trehalose phosphatase family.</text>
</comment>
<evidence type="ECO:0000313" key="8">
    <source>
        <dbReference type="Proteomes" id="UP001179952"/>
    </source>
</evidence>
<dbReference type="InterPro" id="IPR006379">
    <property type="entry name" value="HAD-SF_hydro_IIB"/>
</dbReference>
<reference evidence="7" key="2">
    <citation type="submission" date="2023-06" db="EMBL/GenBank/DDBJ databases">
        <authorList>
            <person name="Ma L."/>
            <person name="Liu K.-W."/>
            <person name="Li Z."/>
            <person name="Hsiao Y.-Y."/>
            <person name="Qi Y."/>
            <person name="Fu T."/>
            <person name="Tang G."/>
            <person name="Zhang D."/>
            <person name="Sun W.-H."/>
            <person name="Liu D.-K."/>
            <person name="Li Y."/>
            <person name="Chen G.-Z."/>
            <person name="Liu X.-D."/>
            <person name="Liao X.-Y."/>
            <person name="Jiang Y.-T."/>
            <person name="Yu X."/>
            <person name="Hao Y."/>
            <person name="Huang J."/>
            <person name="Zhao X.-W."/>
            <person name="Ke S."/>
            <person name="Chen Y.-Y."/>
            <person name="Wu W.-L."/>
            <person name="Hsu J.-L."/>
            <person name="Lin Y.-F."/>
            <person name="Huang M.-D."/>
            <person name="Li C.-Y."/>
            <person name="Huang L."/>
            <person name="Wang Z.-W."/>
            <person name="Zhao X."/>
            <person name="Zhong W.-Y."/>
            <person name="Peng D.-H."/>
            <person name="Ahmad S."/>
            <person name="Lan S."/>
            <person name="Zhang J.-S."/>
            <person name="Tsai W.-C."/>
            <person name="Van De Peer Y."/>
            <person name="Liu Z.-J."/>
        </authorList>
    </citation>
    <scope>NUCLEOTIDE SEQUENCE</scope>
    <source>
        <strain evidence="7">SCP</strain>
        <tissue evidence="7">Leaves</tissue>
    </source>
</reference>
<dbReference type="GO" id="GO:0004805">
    <property type="term" value="F:trehalose-phosphatase activity"/>
    <property type="evidence" value="ECO:0007669"/>
    <property type="project" value="UniProtKB-EC"/>
</dbReference>
<comment type="catalytic activity">
    <reaction evidence="1 6">
        <text>alpha,alpha-trehalose 6-phosphate + H2O = alpha,alpha-trehalose + phosphate</text>
        <dbReference type="Rhea" id="RHEA:23420"/>
        <dbReference type="ChEBI" id="CHEBI:15377"/>
        <dbReference type="ChEBI" id="CHEBI:16551"/>
        <dbReference type="ChEBI" id="CHEBI:43474"/>
        <dbReference type="ChEBI" id="CHEBI:58429"/>
        <dbReference type="EC" id="3.1.3.12"/>
    </reaction>
</comment>
<dbReference type="AlphaFoldDB" id="A0AAV9AXW3"/>
<dbReference type="SUPFAM" id="SSF56784">
    <property type="entry name" value="HAD-like"/>
    <property type="match status" value="1"/>
</dbReference>
<dbReference type="InterPro" id="IPR003337">
    <property type="entry name" value="Trehalose_PPase"/>
</dbReference>
<reference evidence="7" key="1">
    <citation type="journal article" date="2023" name="Nat. Commun.">
        <title>Diploid and tetraploid genomes of Acorus and the evolution of monocots.</title>
        <authorList>
            <person name="Ma L."/>
            <person name="Liu K.W."/>
            <person name="Li Z."/>
            <person name="Hsiao Y.Y."/>
            <person name="Qi Y."/>
            <person name="Fu T."/>
            <person name="Tang G.D."/>
            <person name="Zhang D."/>
            <person name="Sun W.H."/>
            <person name="Liu D.K."/>
            <person name="Li Y."/>
            <person name="Chen G.Z."/>
            <person name="Liu X.D."/>
            <person name="Liao X.Y."/>
            <person name="Jiang Y.T."/>
            <person name="Yu X."/>
            <person name="Hao Y."/>
            <person name="Huang J."/>
            <person name="Zhao X.W."/>
            <person name="Ke S."/>
            <person name="Chen Y.Y."/>
            <person name="Wu W.L."/>
            <person name="Hsu J.L."/>
            <person name="Lin Y.F."/>
            <person name="Huang M.D."/>
            <person name="Li C.Y."/>
            <person name="Huang L."/>
            <person name="Wang Z.W."/>
            <person name="Zhao X."/>
            <person name="Zhong W.Y."/>
            <person name="Peng D.H."/>
            <person name="Ahmad S."/>
            <person name="Lan S."/>
            <person name="Zhang J.S."/>
            <person name="Tsai W.C."/>
            <person name="Van de Peer Y."/>
            <person name="Liu Z.J."/>
        </authorList>
    </citation>
    <scope>NUCLEOTIDE SEQUENCE</scope>
    <source>
        <strain evidence="7">SCP</strain>
    </source>
</reference>
<dbReference type="InterPro" id="IPR044651">
    <property type="entry name" value="OTSB-like"/>
</dbReference>
<evidence type="ECO:0000256" key="6">
    <source>
        <dbReference type="RuleBase" id="RU361117"/>
    </source>
</evidence>
<dbReference type="Pfam" id="PF02358">
    <property type="entry name" value="Trehalose_PPase"/>
    <property type="match status" value="1"/>
</dbReference>
<dbReference type="PANTHER" id="PTHR43768">
    <property type="entry name" value="TREHALOSE 6-PHOSPHATE PHOSPHATASE"/>
    <property type="match status" value="1"/>
</dbReference>
<evidence type="ECO:0000256" key="3">
    <source>
        <dbReference type="ARBA" id="ARBA00005199"/>
    </source>
</evidence>
<dbReference type="Gene3D" id="3.40.50.1000">
    <property type="entry name" value="HAD superfamily/HAD-like"/>
    <property type="match status" value="2"/>
</dbReference>
<evidence type="ECO:0000256" key="4">
    <source>
        <dbReference type="ARBA" id="ARBA00008770"/>
    </source>
</evidence>
<organism evidence="7 8">
    <name type="scientific">Acorus gramineus</name>
    <name type="common">Dwarf sweet flag</name>
    <dbReference type="NCBI Taxonomy" id="55184"/>
    <lineage>
        <taxon>Eukaryota</taxon>
        <taxon>Viridiplantae</taxon>
        <taxon>Streptophyta</taxon>
        <taxon>Embryophyta</taxon>
        <taxon>Tracheophyta</taxon>
        <taxon>Spermatophyta</taxon>
        <taxon>Magnoliopsida</taxon>
        <taxon>Liliopsida</taxon>
        <taxon>Acoraceae</taxon>
        <taxon>Acorus</taxon>
    </lineage>
</organism>
<dbReference type="InterPro" id="IPR036412">
    <property type="entry name" value="HAD-like_sf"/>
</dbReference>
<dbReference type="NCBIfam" id="TIGR00685">
    <property type="entry name" value="T6PP"/>
    <property type="match status" value="1"/>
</dbReference>